<evidence type="ECO:0000313" key="3">
    <source>
        <dbReference type="Proteomes" id="UP001194468"/>
    </source>
</evidence>
<dbReference type="SMART" id="SM00829">
    <property type="entry name" value="PKS_ER"/>
    <property type="match status" value="1"/>
</dbReference>
<dbReference type="PANTHER" id="PTHR45348:SF2">
    <property type="entry name" value="ZINC-TYPE ALCOHOL DEHYDROGENASE-LIKE PROTEIN C2E1P3.01"/>
    <property type="match status" value="1"/>
</dbReference>
<dbReference type="EMBL" id="WHUW01000002">
    <property type="protein sequence ID" value="KAF8450259.1"/>
    <property type="molecule type" value="Genomic_DNA"/>
</dbReference>
<dbReference type="CDD" id="cd08249">
    <property type="entry name" value="enoyl_reductase_like"/>
    <property type="match status" value="1"/>
</dbReference>
<reference evidence="2" key="2">
    <citation type="journal article" date="2020" name="Nat. Commun.">
        <title>Large-scale genome sequencing of mycorrhizal fungi provides insights into the early evolution of symbiotic traits.</title>
        <authorList>
            <person name="Miyauchi S."/>
            <person name="Kiss E."/>
            <person name="Kuo A."/>
            <person name="Drula E."/>
            <person name="Kohler A."/>
            <person name="Sanchez-Garcia M."/>
            <person name="Morin E."/>
            <person name="Andreopoulos B."/>
            <person name="Barry K.W."/>
            <person name="Bonito G."/>
            <person name="Buee M."/>
            <person name="Carver A."/>
            <person name="Chen C."/>
            <person name="Cichocki N."/>
            <person name="Clum A."/>
            <person name="Culley D."/>
            <person name="Crous P.W."/>
            <person name="Fauchery L."/>
            <person name="Girlanda M."/>
            <person name="Hayes R.D."/>
            <person name="Keri Z."/>
            <person name="LaButti K."/>
            <person name="Lipzen A."/>
            <person name="Lombard V."/>
            <person name="Magnuson J."/>
            <person name="Maillard F."/>
            <person name="Murat C."/>
            <person name="Nolan M."/>
            <person name="Ohm R.A."/>
            <person name="Pangilinan J."/>
            <person name="Pereira M.F."/>
            <person name="Perotto S."/>
            <person name="Peter M."/>
            <person name="Pfister S."/>
            <person name="Riley R."/>
            <person name="Sitrit Y."/>
            <person name="Stielow J.B."/>
            <person name="Szollosi G."/>
            <person name="Zifcakova L."/>
            <person name="Stursova M."/>
            <person name="Spatafora J.W."/>
            <person name="Tedersoo L."/>
            <person name="Vaario L.M."/>
            <person name="Yamada A."/>
            <person name="Yan M."/>
            <person name="Wang P."/>
            <person name="Xu J."/>
            <person name="Bruns T."/>
            <person name="Baldrian P."/>
            <person name="Vilgalys R."/>
            <person name="Dunand C."/>
            <person name="Henrissat B."/>
            <person name="Grigoriev I.V."/>
            <person name="Hibbett D."/>
            <person name="Nagy L.G."/>
            <person name="Martin F.M."/>
        </authorList>
    </citation>
    <scope>NUCLEOTIDE SEQUENCE</scope>
    <source>
        <strain evidence="2">BED1</strain>
    </source>
</reference>
<evidence type="ECO:0000259" key="1">
    <source>
        <dbReference type="SMART" id="SM00829"/>
    </source>
</evidence>
<dbReference type="Gene3D" id="3.90.180.10">
    <property type="entry name" value="Medium-chain alcohol dehydrogenases, catalytic domain"/>
    <property type="match status" value="1"/>
</dbReference>
<reference evidence="2" key="1">
    <citation type="submission" date="2019-10" db="EMBL/GenBank/DDBJ databases">
        <authorList>
            <consortium name="DOE Joint Genome Institute"/>
            <person name="Kuo A."/>
            <person name="Miyauchi S."/>
            <person name="Kiss E."/>
            <person name="Drula E."/>
            <person name="Kohler A."/>
            <person name="Sanchez-Garcia M."/>
            <person name="Andreopoulos B."/>
            <person name="Barry K.W."/>
            <person name="Bonito G."/>
            <person name="Buee M."/>
            <person name="Carver A."/>
            <person name="Chen C."/>
            <person name="Cichocki N."/>
            <person name="Clum A."/>
            <person name="Culley D."/>
            <person name="Crous P.W."/>
            <person name="Fauchery L."/>
            <person name="Girlanda M."/>
            <person name="Hayes R."/>
            <person name="Keri Z."/>
            <person name="LaButti K."/>
            <person name="Lipzen A."/>
            <person name="Lombard V."/>
            <person name="Magnuson J."/>
            <person name="Maillard F."/>
            <person name="Morin E."/>
            <person name="Murat C."/>
            <person name="Nolan M."/>
            <person name="Ohm R."/>
            <person name="Pangilinan J."/>
            <person name="Pereira M."/>
            <person name="Perotto S."/>
            <person name="Peter M."/>
            <person name="Riley R."/>
            <person name="Sitrit Y."/>
            <person name="Stielow B."/>
            <person name="Szollosi G."/>
            <person name="Zifcakova L."/>
            <person name="Stursova M."/>
            <person name="Spatafora J.W."/>
            <person name="Tedersoo L."/>
            <person name="Vaario L.-M."/>
            <person name="Yamada A."/>
            <person name="Yan M."/>
            <person name="Wang P."/>
            <person name="Xu J."/>
            <person name="Bruns T."/>
            <person name="Baldrian P."/>
            <person name="Vilgalys R."/>
            <person name="Henrissat B."/>
            <person name="Grigoriev I.V."/>
            <person name="Hibbett D."/>
            <person name="Nagy L.G."/>
            <person name="Martin F.M."/>
        </authorList>
    </citation>
    <scope>NUCLEOTIDE SEQUENCE</scope>
    <source>
        <strain evidence="2">BED1</strain>
    </source>
</reference>
<dbReference type="InterPro" id="IPR036291">
    <property type="entry name" value="NAD(P)-bd_dom_sf"/>
</dbReference>
<dbReference type="SUPFAM" id="SSF51735">
    <property type="entry name" value="NAD(P)-binding Rossmann-fold domains"/>
    <property type="match status" value="1"/>
</dbReference>
<organism evidence="2 3">
    <name type="scientific">Boletus edulis BED1</name>
    <dbReference type="NCBI Taxonomy" id="1328754"/>
    <lineage>
        <taxon>Eukaryota</taxon>
        <taxon>Fungi</taxon>
        <taxon>Dikarya</taxon>
        <taxon>Basidiomycota</taxon>
        <taxon>Agaricomycotina</taxon>
        <taxon>Agaricomycetes</taxon>
        <taxon>Agaricomycetidae</taxon>
        <taxon>Boletales</taxon>
        <taxon>Boletineae</taxon>
        <taxon>Boletaceae</taxon>
        <taxon>Boletoideae</taxon>
        <taxon>Boletus</taxon>
    </lineage>
</organism>
<proteinExistence type="predicted"/>
<dbReference type="PANTHER" id="PTHR45348">
    <property type="entry name" value="HYPOTHETICAL OXIDOREDUCTASE (EUROFUNG)"/>
    <property type="match status" value="1"/>
</dbReference>
<dbReference type="Proteomes" id="UP001194468">
    <property type="component" value="Unassembled WGS sequence"/>
</dbReference>
<dbReference type="GO" id="GO:0016651">
    <property type="term" value="F:oxidoreductase activity, acting on NAD(P)H"/>
    <property type="evidence" value="ECO:0007669"/>
    <property type="project" value="InterPro"/>
</dbReference>
<dbReference type="InterPro" id="IPR020843">
    <property type="entry name" value="ER"/>
</dbReference>
<dbReference type="Gene3D" id="3.40.50.720">
    <property type="entry name" value="NAD(P)-binding Rossmann-like Domain"/>
    <property type="match status" value="1"/>
</dbReference>
<dbReference type="AlphaFoldDB" id="A0AAD4C5X8"/>
<name>A0AAD4C5X8_BOLED</name>
<comment type="caution">
    <text evidence="2">The sequence shown here is derived from an EMBL/GenBank/DDBJ whole genome shotgun (WGS) entry which is preliminary data.</text>
</comment>
<evidence type="ECO:0000313" key="2">
    <source>
        <dbReference type="EMBL" id="KAF8450259.1"/>
    </source>
</evidence>
<dbReference type="SUPFAM" id="SSF50129">
    <property type="entry name" value="GroES-like"/>
    <property type="match status" value="1"/>
</dbReference>
<dbReference type="InterPro" id="IPR013149">
    <property type="entry name" value="ADH-like_C"/>
</dbReference>
<gene>
    <name evidence="2" type="ORF">L210DRAFT_301802</name>
</gene>
<dbReference type="Pfam" id="PF00107">
    <property type="entry name" value="ADH_zinc_N"/>
    <property type="match status" value="1"/>
</dbReference>
<dbReference type="InterPro" id="IPR047122">
    <property type="entry name" value="Trans-enoyl_RdTase-like"/>
</dbReference>
<protein>
    <submittedName>
        <fullName evidence="2">Chaperonin 10-like protein</fullName>
    </submittedName>
</protein>
<sequence length="350" mass="37679">MLHVAAQQVLWLPNVGAEFTLGENKIPEPGPGEILVKLEASAINPIDWEIQKEGFFLVKKYPAIIGENGSGIVAKVGDGVTHFATGDRVTFASPFDSKYGGTYQQYCLADAELASKVPDNVSFDEAAPITCCLSPFAVATYAEHPRGIGLTPPFETGGLGKYANQPIVIMGGACSIGQYGIQLAKLSGFNPIITTASPKNQDLLHSLGATHVFDRKLPANALKDQVFNVINTPIRYIFDAVSLPETKYAAYNLLAPGGTLALVHNFFPENEARQKKILMVYGSFHIPENRALGVKFATALTTWLAEGKIKPNPVQVLPGGLRGIVDCLKGLETNDVSAKKFVVRPQETRA</sequence>
<dbReference type="InterPro" id="IPR013154">
    <property type="entry name" value="ADH-like_N"/>
</dbReference>
<dbReference type="Pfam" id="PF08240">
    <property type="entry name" value="ADH_N"/>
    <property type="match status" value="1"/>
</dbReference>
<keyword evidence="3" id="KW-1185">Reference proteome</keyword>
<feature type="domain" description="Enoyl reductase (ER)" evidence="1">
    <location>
        <begin position="16"/>
        <end position="342"/>
    </location>
</feature>
<dbReference type="InterPro" id="IPR011032">
    <property type="entry name" value="GroES-like_sf"/>
</dbReference>
<accession>A0AAD4C5X8</accession>